<reference evidence="3" key="1">
    <citation type="submission" date="2023-06" db="EMBL/GenBank/DDBJ databases">
        <title>Gordonia sp. nov. and Pseudochrobactrum sp. nov., two species isolated from the burying beetle Nicrophorus vespilloides.</title>
        <authorList>
            <person name="Poehlein A."/>
            <person name="Guzman J."/>
            <person name="Daniel R."/>
            <person name="Vilcinskas A."/>
        </authorList>
    </citation>
    <scope>NUCLEOTIDE SEQUENCE</scope>
    <source>
        <strain evidence="3">MP11Mi</strain>
    </source>
</reference>
<dbReference type="Pfam" id="PF00296">
    <property type="entry name" value="Bac_luciferase"/>
    <property type="match status" value="1"/>
</dbReference>
<proteinExistence type="predicted"/>
<dbReference type="SUPFAM" id="SSF51679">
    <property type="entry name" value="Bacterial luciferase-like"/>
    <property type="match status" value="1"/>
</dbReference>
<comment type="similarity">
    <text evidence="1">To bacterial alkanal monooxygenase alpha and beta chains.</text>
</comment>
<evidence type="ECO:0000259" key="2">
    <source>
        <dbReference type="Pfam" id="PF00296"/>
    </source>
</evidence>
<protein>
    <recommendedName>
        <fullName evidence="2">Luciferase-like domain-containing protein</fullName>
    </recommendedName>
</protein>
<dbReference type="InterPro" id="IPR019949">
    <property type="entry name" value="CmoO-like"/>
</dbReference>
<name>A0AA97CYJ3_9ACTN</name>
<accession>A0AA97CYJ3</accession>
<dbReference type="RefSeq" id="WP_420039262.1">
    <property type="nucleotide sequence ID" value="NZ_CP128986.1"/>
</dbReference>
<sequence length="346" mass="36443">MSLHENVTDSSSPLAASPLAAIPLSLLDLAQVGSEEPVAQALRHSTELATFADGHGYERIWYAEHHNMATIASSAPAVLIAHIAAHTSRIRLGAGGVMLPNHSPLAIAEQYGTLAELHPGRIDLGLGRAPGGDQAVLHALRRTHAASEQFPRDVVELLRYFSGVGVDGVQAVPGSGTNVPLYILGSSLFGAQLAAAVGLPYAFASHFAPQALEQAVDVYLRDFRPAALPDGSQSEPYVMAAAAVIADDDADRAADEFHKAKVGRIKHLFNRGRNLTDAEAEMLLDSPQGGQVNEMLRYAAVGTPAQVRDQLASFARHARADELILAPLAVDRGVSLGTVGHLAPTP</sequence>
<evidence type="ECO:0000256" key="1">
    <source>
        <dbReference type="ARBA" id="ARBA00007789"/>
    </source>
</evidence>
<dbReference type="InterPro" id="IPR036661">
    <property type="entry name" value="Luciferase-like_sf"/>
</dbReference>
<evidence type="ECO:0000313" key="3">
    <source>
        <dbReference type="EMBL" id="WOC13441.1"/>
    </source>
</evidence>
<dbReference type="Gene3D" id="3.20.20.30">
    <property type="entry name" value="Luciferase-like domain"/>
    <property type="match status" value="1"/>
</dbReference>
<feature type="domain" description="Luciferase-like" evidence="2">
    <location>
        <begin position="27"/>
        <end position="315"/>
    </location>
</feature>
<organism evidence="3">
    <name type="scientific">Gordonia sp. MP11Mi</name>
    <dbReference type="NCBI Taxonomy" id="3022769"/>
    <lineage>
        <taxon>Bacteria</taxon>
        <taxon>Bacillati</taxon>
        <taxon>Actinomycetota</taxon>
        <taxon>Actinomycetes</taxon>
        <taxon>Mycobacteriales</taxon>
        <taxon>Gordoniaceae</taxon>
        <taxon>Gordonia</taxon>
    </lineage>
</organism>
<gene>
    <name evidence="3" type="ORF">MP11Mi_25420</name>
</gene>
<dbReference type="PANTHER" id="PTHR30137:SF6">
    <property type="entry name" value="LUCIFERASE-LIKE MONOOXYGENASE"/>
    <property type="match status" value="1"/>
</dbReference>
<dbReference type="InterPro" id="IPR011251">
    <property type="entry name" value="Luciferase-like_dom"/>
</dbReference>
<dbReference type="GO" id="GO:0016705">
    <property type="term" value="F:oxidoreductase activity, acting on paired donors, with incorporation or reduction of molecular oxygen"/>
    <property type="evidence" value="ECO:0007669"/>
    <property type="project" value="InterPro"/>
</dbReference>
<dbReference type="InterPro" id="IPR050766">
    <property type="entry name" value="Bact_Lucif_Oxidored"/>
</dbReference>
<dbReference type="AlphaFoldDB" id="A0AA97CYJ3"/>
<dbReference type="PANTHER" id="PTHR30137">
    <property type="entry name" value="LUCIFERASE-LIKE MONOOXYGENASE"/>
    <property type="match status" value="1"/>
</dbReference>
<dbReference type="NCBIfam" id="TIGR03558">
    <property type="entry name" value="oxido_grp_1"/>
    <property type="match status" value="1"/>
</dbReference>
<dbReference type="EMBL" id="CP128986">
    <property type="protein sequence ID" value="WOC13441.1"/>
    <property type="molecule type" value="Genomic_DNA"/>
</dbReference>
<dbReference type="GO" id="GO:0005829">
    <property type="term" value="C:cytosol"/>
    <property type="evidence" value="ECO:0007669"/>
    <property type="project" value="TreeGrafter"/>
</dbReference>